<accession>A0A840V2Y7</accession>
<organism evidence="2 3">
    <name type="scientific">Haloferula luteola</name>
    <dbReference type="NCBI Taxonomy" id="595692"/>
    <lineage>
        <taxon>Bacteria</taxon>
        <taxon>Pseudomonadati</taxon>
        <taxon>Verrucomicrobiota</taxon>
        <taxon>Verrucomicrobiia</taxon>
        <taxon>Verrucomicrobiales</taxon>
        <taxon>Verrucomicrobiaceae</taxon>
        <taxon>Haloferula</taxon>
    </lineage>
</organism>
<proteinExistence type="predicted"/>
<evidence type="ECO:0000313" key="2">
    <source>
        <dbReference type="EMBL" id="MBB5352352.1"/>
    </source>
</evidence>
<name>A0A840V2Y7_9BACT</name>
<protein>
    <submittedName>
        <fullName evidence="2">Type II secretory pathway pseudopilin PulG</fullName>
    </submittedName>
</protein>
<dbReference type="AlphaFoldDB" id="A0A840V2Y7"/>
<comment type="caution">
    <text evidence="2">The sequence shown here is derived from an EMBL/GenBank/DDBJ whole genome shotgun (WGS) entry which is preliminary data.</text>
</comment>
<evidence type="ECO:0000313" key="3">
    <source>
        <dbReference type="Proteomes" id="UP000557717"/>
    </source>
</evidence>
<dbReference type="Proteomes" id="UP000557717">
    <property type="component" value="Unassembled WGS sequence"/>
</dbReference>
<gene>
    <name evidence="2" type="ORF">HNR46_002597</name>
</gene>
<keyword evidence="1" id="KW-0812">Transmembrane</keyword>
<feature type="transmembrane region" description="Helical" evidence="1">
    <location>
        <begin position="12"/>
        <end position="35"/>
    </location>
</feature>
<dbReference type="RefSeq" id="WP_184019318.1">
    <property type="nucleotide sequence ID" value="NZ_JACHFD010000012.1"/>
</dbReference>
<keyword evidence="1" id="KW-0472">Membrane</keyword>
<sequence>MLPPKSIHRAQGFTLLELTLVIGVLLALMSTGLFVSSAVDEWRTSKEATETLRSAYVAQRMYLSDHPTTSVTALSRDLILPYYPNRPSTFPQVEGLDGELRNIKVTVSPPVVVNADGSVYDPSGSTDDGVWDVGE</sequence>
<dbReference type="InterPro" id="IPR012902">
    <property type="entry name" value="N_methyl_site"/>
</dbReference>
<keyword evidence="3" id="KW-1185">Reference proteome</keyword>
<dbReference type="PROSITE" id="PS00409">
    <property type="entry name" value="PROKAR_NTER_METHYL"/>
    <property type="match status" value="1"/>
</dbReference>
<dbReference type="EMBL" id="JACHFD010000012">
    <property type="protein sequence ID" value="MBB5352352.1"/>
    <property type="molecule type" value="Genomic_DNA"/>
</dbReference>
<reference evidence="2 3" key="1">
    <citation type="submission" date="2020-08" db="EMBL/GenBank/DDBJ databases">
        <title>Genomic Encyclopedia of Type Strains, Phase IV (KMG-IV): sequencing the most valuable type-strain genomes for metagenomic binning, comparative biology and taxonomic classification.</title>
        <authorList>
            <person name="Goeker M."/>
        </authorList>
    </citation>
    <scope>NUCLEOTIDE SEQUENCE [LARGE SCALE GENOMIC DNA]</scope>
    <source>
        <strain evidence="2 3">YC6886</strain>
    </source>
</reference>
<evidence type="ECO:0000256" key="1">
    <source>
        <dbReference type="SAM" id="Phobius"/>
    </source>
</evidence>
<keyword evidence="1" id="KW-1133">Transmembrane helix</keyword>